<protein>
    <submittedName>
        <fullName evidence="3">Uncharacterized protein</fullName>
    </submittedName>
</protein>
<evidence type="ECO:0000256" key="1">
    <source>
        <dbReference type="SAM" id="MobiDB-lite"/>
    </source>
</evidence>
<keyword evidence="4" id="KW-1185">Reference proteome</keyword>
<feature type="region of interest" description="Disordered" evidence="1">
    <location>
        <begin position="171"/>
        <end position="200"/>
    </location>
</feature>
<evidence type="ECO:0000313" key="3">
    <source>
        <dbReference type="EMBL" id="VTJ61589.1"/>
    </source>
</evidence>
<proteinExistence type="predicted"/>
<dbReference type="Proteomes" id="UP000335636">
    <property type="component" value="Unassembled WGS sequence"/>
</dbReference>
<dbReference type="EMBL" id="WJEC01007570">
    <property type="protein sequence ID" value="KAF7470027.1"/>
    <property type="molecule type" value="Genomic_DNA"/>
</dbReference>
<gene>
    <name evidence="2" type="ORF">GHT09_018617</name>
    <name evidence="3" type="ORF">MONAX_5E007460</name>
</gene>
<reference evidence="2" key="2">
    <citation type="submission" date="2020-08" db="EMBL/GenBank/DDBJ databases">
        <authorList>
            <person name="Shumante A."/>
            <person name="Zimin A.V."/>
            <person name="Puiu D."/>
            <person name="Salzberg S.L."/>
        </authorList>
    </citation>
    <scope>NUCLEOTIDE SEQUENCE</scope>
    <source>
        <strain evidence="2">WC2-LM</strain>
        <tissue evidence="2">Liver</tissue>
    </source>
</reference>
<evidence type="ECO:0000313" key="4">
    <source>
        <dbReference type="Proteomes" id="UP000335636"/>
    </source>
</evidence>
<dbReference type="EMBL" id="CABDUW010000179">
    <property type="protein sequence ID" value="VTJ61589.1"/>
    <property type="molecule type" value="Genomic_DNA"/>
</dbReference>
<dbReference type="Proteomes" id="UP000662637">
    <property type="component" value="Unassembled WGS sequence"/>
</dbReference>
<dbReference type="AlphaFoldDB" id="A0A5E4AYI1"/>
<organism evidence="3 4">
    <name type="scientific">Marmota monax</name>
    <name type="common">Woodchuck</name>
    <dbReference type="NCBI Taxonomy" id="9995"/>
    <lineage>
        <taxon>Eukaryota</taxon>
        <taxon>Metazoa</taxon>
        <taxon>Chordata</taxon>
        <taxon>Craniata</taxon>
        <taxon>Vertebrata</taxon>
        <taxon>Euteleostomi</taxon>
        <taxon>Mammalia</taxon>
        <taxon>Eutheria</taxon>
        <taxon>Euarchontoglires</taxon>
        <taxon>Glires</taxon>
        <taxon>Rodentia</taxon>
        <taxon>Sciuromorpha</taxon>
        <taxon>Sciuridae</taxon>
        <taxon>Xerinae</taxon>
        <taxon>Marmotini</taxon>
        <taxon>Marmota</taxon>
    </lineage>
</organism>
<sequence length="200" mass="21163">MSNAPPAGQSFRLGLSTRACVVRLFLQGQGVVKGPFKRRQLVRLPGRRLDTDPLAADSMSSKVHSSGGTRAAGWKRVGALFPYNPLQGRPGVAILASPPKGKDHRPSGQERQPLPEANAEAIDFLNSLREPRQGRGDRVWEEARGQARTVPTSVSSVLLELKWAQGLLADVGGMRGGEGSSAPAPADGSGEAAGGRRDKL</sequence>
<evidence type="ECO:0000313" key="2">
    <source>
        <dbReference type="EMBL" id="KAF7470027.1"/>
    </source>
</evidence>
<accession>A0A5E4AYI1</accession>
<reference evidence="3 4" key="1">
    <citation type="submission" date="2019-04" db="EMBL/GenBank/DDBJ databases">
        <authorList>
            <person name="Alioto T."/>
            <person name="Alioto T."/>
        </authorList>
    </citation>
    <scope>NUCLEOTIDE SEQUENCE [LARGE SCALE GENOMIC DNA]</scope>
</reference>
<name>A0A5E4AYI1_MARMO</name>